<gene>
    <name evidence="1" type="ORF">ACFFGY_09700</name>
</gene>
<reference evidence="1 2" key="1">
    <citation type="submission" date="2024-09" db="EMBL/GenBank/DDBJ databases">
        <authorList>
            <person name="Sun Q."/>
            <person name="Mori K."/>
        </authorList>
    </citation>
    <scope>NUCLEOTIDE SEQUENCE [LARGE SCALE GENOMIC DNA]</scope>
    <source>
        <strain evidence="1 2">TBRC 5777</strain>
    </source>
</reference>
<dbReference type="EMBL" id="JBHLUN010000006">
    <property type="protein sequence ID" value="MFC0408521.1"/>
    <property type="molecule type" value="Genomic_DNA"/>
</dbReference>
<organism evidence="1 2">
    <name type="scientific">Roseomonas elaeocarpi</name>
    <dbReference type="NCBI Taxonomy" id="907779"/>
    <lineage>
        <taxon>Bacteria</taxon>
        <taxon>Pseudomonadati</taxon>
        <taxon>Pseudomonadota</taxon>
        <taxon>Alphaproteobacteria</taxon>
        <taxon>Acetobacterales</taxon>
        <taxon>Roseomonadaceae</taxon>
        <taxon>Roseomonas</taxon>
    </lineage>
</organism>
<evidence type="ECO:0000313" key="2">
    <source>
        <dbReference type="Proteomes" id="UP001589865"/>
    </source>
</evidence>
<dbReference type="Gene3D" id="3.20.20.80">
    <property type="entry name" value="Glycosidases"/>
    <property type="match status" value="1"/>
</dbReference>
<proteinExistence type="predicted"/>
<evidence type="ECO:0000313" key="1">
    <source>
        <dbReference type="EMBL" id="MFC0408521.1"/>
    </source>
</evidence>
<accession>A0ABV6JS12</accession>
<name>A0ABV6JS12_9PROT</name>
<dbReference type="RefSeq" id="WP_377044272.1">
    <property type="nucleotide sequence ID" value="NZ_JBHLUN010000006.1"/>
</dbReference>
<protein>
    <submittedName>
        <fullName evidence="1">Glycoside hydrolase family 71/99-like protein</fullName>
    </submittedName>
</protein>
<keyword evidence="2" id="KW-1185">Reference proteome</keyword>
<sequence>MRGRNIWTVMALLVGLTGAGLPGFGAPGLPGLGLIGVARAEGLDGTVIMGYQGWFGCPDDPESLGRWGHWMREQPNNQPPRASVDMLPDVSGMPEAARCDTPLRDAQGKVIQVFSQLRPATLDTHFAWMQRYGIGAAMVARFAIGIGTPPFAATDRTLRLALDAAELHGRHAFVSYDLTDLSQDKVDAVVEDLRRLRAEGLLDRPGWQRHRGKPVIDIFGLGTPGIHFDAAHARALLEGLRATGPLTVMGGVGAGWRTLGAASRKEPEWAAIYRSLDIIRPWPVGAFTDDAGADRFLRDYVIPDLAETRRLGIGYMPVAMPGFSAMNLKTLAGNHGPVNQIPRRCGDFYWHQVRSLLGAGVTMLQAGQFDEADEGTAMMPFRADVPADARGQPLFLSRDADGCALPADWYLRLAQETARALRSGHVPGPMPQPTER</sequence>
<dbReference type="Proteomes" id="UP001589865">
    <property type="component" value="Unassembled WGS sequence"/>
</dbReference>
<comment type="caution">
    <text evidence="1">The sequence shown here is derived from an EMBL/GenBank/DDBJ whole genome shotgun (WGS) entry which is preliminary data.</text>
</comment>
<dbReference type="CDD" id="cd11576">
    <property type="entry name" value="GH99_GH71_like_2"/>
    <property type="match status" value="1"/>
</dbReference>